<dbReference type="PANTHER" id="PTHR47723:SF13">
    <property type="entry name" value="PUTATIVE-RELATED"/>
    <property type="match status" value="1"/>
</dbReference>
<dbReference type="InterPro" id="IPR053151">
    <property type="entry name" value="RNase_H-like"/>
</dbReference>
<dbReference type="InterPro" id="IPR012337">
    <property type="entry name" value="RNaseH-like_sf"/>
</dbReference>
<dbReference type="Proteomes" id="UP000008311">
    <property type="component" value="Unassembled WGS sequence"/>
</dbReference>
<accession>B9SG24</accession>
<dbReference type="GO" id="GO:0004523">
    <property type="term" value="F:RNA-DNA hybrid ribonuclease activity"/>
    <property type="evidence" value="ECO:0007669"/>
    <property type="project" value="InterPro"/>
</dbReference>
<protein>
    <recommendedName>
        <fullName evidence="1">RNase H type-1 domain-containing protein</fullName>
    </recommendedName>
</protein>
<evidence type="ECO:0000313" key="2">
    <source>
        <dbReference type="EMBL" id="EEF37440.1"/>
    </source>
</evidence>
<evidence type="ECO:0000259" key="1">
    <source>
        <dbReference type="Pfam" id="PF13456"/>
    </source>
</evidence>
<sequence length="132" mass="14600">MVLLYGMLWVKSGTSGYKAYNGRTPVSLCWNPPPPDFFKLNTDGAVHQSCWHEYVGGLIKDTNDKWVACLSMNIGLCSITFAELWGGYQGLMLADSLGITNLMVEVDSMTVVCLLSHSHGWIKFTCSSHLGY</sequence>
<dbReference type="EMBL" id="EQ973948">
    <property type="protein sequence ID" value="EEF37440.1"/>
    <property type="molecule type" value="Genomic_DNA"/>
</dbReference>
<gene>
    <name evidence="2" type="ORF">RCOM_1154610</name>
</gene>
<dbReference type="InParanoid" id="B9SG24"/>
<dbReference type="InterPro" id="IPR036397">
    <property type="entry name" value="RNaseH_sf"/>
</dbReference>
<dbReference type="AlphaFoldDB" id="B9SG24"/>
<organism evidence="2 3">
    <name type="scientific">Ricinus communis</name>
    <name type="common">Castor bean</name>
    <dbReference type="NCBI Taxonomy" id="3988"/>
    <lineage>
        <taxon>Eukaryota</taxon>
        <taxon>Viridiplantae</taxon>
        <taxon>Streptophyta</taxon>
        <taxon>Embryophyta</taxon>
        <taxon>Tracheophyta</taxon>
        <taxon>Spermatophyta</taxon>
        <taxon>Magnoliopsida</taxon>
        <taxon>eudicotyledons</taxon>
        <taxon>Gunneridae</taxon>
        <taxon>Pentapetalae</taxon>
        <taxon>rosids</taxon>
        <taxon>fabids</taxon>
        <taxon>Malpighiales</taxon>
        <taxon>Euphorbiaceae</taxon>
        <taxon>Acalyphoideae</taxon>
        <taxon>Acalypheae</taxon>
        <taxon>Ricinus</taxon>
    </lineage>
</organism>
<dbReference type="SUPFAM" id="SSF53098">
    <property type="entry name" value="Ribonuclease H-like"/>
    <property type="match status" value="1"/>
</dbReference>
<feature type="domain" description="RNase H type-1" evidence="1">
    <location>
        <begin position="41"/>
        <end position="117"/>
    </location>
</feature>
<dbReference type="Gene3D" id="3.30.420.10">
    <property type="entry name" value="Ribonuclease H-like superfamily/Ribonuclease H"/>
    <property type="match status" value="1"/>
</dbReference>
<keyword evidence="3" id="KW-1185">Reference proteome</keyword>
<dbReference type="InterPro" id="IPR002156">
    <property type="entry name" value="RNaseH_domain"/>
</dbReference>
<evidence type="ECO:0000313" key="3">
    <source>
        <dbReference type="Proteomes" id="UP000008311"/>
    </source>
</evidence>
<dbReference type="GO" id="GO:0003676">
    <property type="term" value="F:nucleic acid binding"/>
    <property type="evidence" value="ECO:0007669"/>
    <property type="project" value="InterPro"/>
</dbReference>
<name>B9SG24_RICCO</name>
<dbReference type="eggNOG" id="KOG1075">
    <property type="taxonomic scope" value="Eukaryota"/>
</dbReference>
<dbReference type="Pfam" id="PF13456">
    <property type="entry name" value="RVT_3"/>
    <property type="match status" value="1"/>
</dbReference>
<proteinExistence type="predicted"/>
<reference evidence="3" key="1">
    <citation type="journal article" date="2010" name="Nat. Biotechnol.">
        <title>Draft genome sequence of the oilseed species Ricinus communis.</title>
        <authorList>
            <person name="Chan A.P."/>
            <person name="Crabtree J."/>
            <person name="Zhao Q."/>
            <person name="Lorenzi H."/>
            <person name="Orvis J."/>
            <person name="Puiu D."/>
            <person name="Melake-Berhan A."/>
            <person name="Jones K.M."/>
            <person name="Redman J."/>
            <person name="Chen G."/>
            <person name="Cahoon E.B."/>
            <person name="Gedil M."/>
            <person name="Stanke M."/>
            <person name="Haas B.J."/>
            <person name="Wortman J.R."/>
            <person name="Fraser-Liggett C.M."/>
            <person name="Ravel J."/>
            <person name="Rabinowicz P.D."/>
        </authorList>
    </citation>
    <scope>NUCLEOTIDE SEQUENCE [LARGE SCALE GENOMIC DNA]</scope>
    <source>
        <strain evidence="3">cv. Hale</strain>
    </source>
</reference>
<dbReference type="InterPro" id="IPR044730">
    <property type="entry name" value="RNase_H-like_dom_plant"/>
</dbReference>
<dbReference type="CDD" id="cd06222">
    <property type="entry name" value="RNase_H_like"/>
    <property type="match status" value="1"/>
</dbReference>
<dbReference type="PANTHER" id="PTHR47723">
    <property type="entry name" value="OS05G0353850 PROTEIN"/>
    <property type="match status" value="1"/>
</dbReference>